<comment type="caution">
    <text evidence="14">The sequence shown here is derived from an EMBL/GenBank/DDBJ whole genome shotgun (WGS) entry which is preliminary data.</text>
</comment>
<keyword evidence="8 14" id="KW-0808">Transferase</keyword>
<dbReference type="NCBIfam" id="NF003959">
    <property type="entry name" value="PRK05454.2-2"/>
    <property type="match status" value="1"/>
</dbReference>
<dbReference type="EMBL" id="JAODNV010000006">
    <property type="protein sequence ID" value="MCT8989651.1"/>
    <property type="molecule type" value="Genomic_DNA"/>
</dbReference>
<dbReference type="PANTHER" id="PTHR43867">
    <property type="entry name" value="CELLULOSE SYNTHASE CATALYTIC SUBUNIT A [UDP-FORMING]"/>
    <property type="match status" value="1"/>
</dbReference>
<evidence type="ECO:0000256" key="10">
    <source>
        <dbReference type="ARBA" id="ARBA00022989"/>
    </source>
</evidence>
<keyword evidence="9 12" id="KW-0812">Transmembrane</keyword>
<comment type="similarity">
    <text evidence="3">Belongs to the glycosyltransferase 2 family. OpgH subfamily.</text>
</comment>
<dbReference type="NCBIfam" id="NF003962">
    <property type="entry name" value="PRK05454.2-5"/>
    <property type="match status" value="1"/>
</dbReference>
<evidence type="ECO:0000259" key="13">
    <source>
        <dbReference type="Pfam" id="PF13632"/>
    </source>
</evidence>
<dbReference type="InterPro" id="IPR001173">
    <property type="entry name" value="Glyco_trans_2-like"/>
</dbReference>
<dbReference type="NCBIfam" id="NF003958">
    <property type="entry name" value="PRK05454.2-1"/>
    <property type="match status" value="1"/>
</dbReference>
<dbReference type="CDD" id="cd04191">
    <property type="entry name" value="Glucan_BSP_MdoH"/>
    <property type="match status" value="1"/>
</dbReference>
<protein>
    <recommendedName>
        <fullName evidence="4">Glucans biosynthesis glucosyltransferase H</fullName>
    </recommendedName>
</protein>
<evidence type="ECO:0000256" key="9">
    <source>
        <dbReference type="ARBA" id="ARBA00022692"/>
    </source>
</evidence>
<feature type="transmembrane region" description="Helical" evidence="12">
    <location>
        <begin position="400"/>
        <end position="420"/>
    </location>
</feature>
<evidence type="ECO:0000256" key="7">
    <source>
        <dbReference type="ARBA" id="ARBA00022676"/>
    </source>
</evidence>
<feature type="transmembrane region" description="Helical" evidence="12">
    <location>
        <begin position="40"/>
        <end position="63"/>
    </location>
</feature>
<feature type="transmembrane region" description="Helical" evidence="12">
    <location>
        <begin position="489"/>
        <end position="508"/>
    </location>
</feature>
<evidence type="ECO:0000313" key="15">
    <source>
        <dbReference type="Proteomes" id="UP001149009"/>
    </source>
</evidence>
<comment type="subcellular location">
    <subcellularLocation>
        <location evidence="1">Cell inner membrane</location>
        <topology evidence="1">Multi-pass membrane protein</topology>
    </subcellularLocation>
</comment>
<proteinExistence type="inferred from homology"/>
<evidence type="ECO:0000256" key="5">
    <source>
        <dbReference type="ARBA" id="ARBA00022475"/>
    </source>
</evidence>
<dbReference type="AlphaFoldDB" id="A0A9X2X7R3"/>
<dbReference type="InterPro" id="IPR029044">
    <property type="entry name" value="Nucleotide-diphossugar_trans"/>
</dbReference>
<evidence type="ECO:0000256" key="2">
    <source>
        <dbReference type="ARBA" id="ARBA00005001"/>
    </source>
</evidence>
<keyword evidence="6" id="KW-0997">Cell inner membrane</keyword>
<evidence type="ECO:0000313" key="14">
    <source>
        <dbReference type="EMBL" id="MCT8989651.1"/>
    </source>
</evidence>
<dbReference type="Proteomes" id="UP001149009">
    <property type="component" value="Unassembled WGS sequence"/>
</dbReference>
<organism evidence="14 15">
    <name type="scientific">Chelativorans petroleitrophicus</name>
    <dbReference type="NCBI Taxonomy" id="2975484"/>
    <lineage>
        <taxon>Bacteria</taxon>
        <taxon>Pseudomonadati</taxon>
        <taxon>Pseudomonadota</taxon>
        <taxon>Alphaproteobacteria</taxon>
        <taxon>Hyphomicrobiales</taxon>
        <taxon>Phyllobacteriaceae</taxon>
        <taxon>Chelativorans</taxon>
    </lineage>
</organism>
<dbReference type="PANTHER" id="PTHR43867:SF5">
    <property type="entry name" value="GLUCANS BIOSYNTHESIS GLUCOSYLTRANSFERASE H"/>
    <property type="match status" value="1"/>
</dbReference>
<dbReference type="GO" id="GO:0016758">
    <property type="term" value="F:hexosyltransferase activity"/>
    <property type="evidence" value="ECO:0007669"/>
    <property type="project" value="TreeGrafter"/>
</dbReference>
<evidence type="ECO:0000256" key="3">
    <source>
        <dbReference type="ARBA" id="ARBA00009337"/>
    </source>
</evidence>
<accession>A0A9X2X7R3</accession>
<keyword evidence="5" id="KW-1003">Cell membrane</keyword>
<dbReference type="InterPro" id="IPR050321">
    <property type="entry name" value="Glycosyltr_2/OpgH_subfam"/>
</dbReference>
<keyword evidence="7 14" id="KW-0328">Glycosyltransferase</keyword>
<dbReference type="GO" id="GO:0005886">
    <property type="term" value="C:plasma membrane"/>
    <property type="evidence" value="ECO:0007669"/>
    <property type="project" value="UniProtKB-SubCell"/>
</dbReference>
<evidence type="ECO:0000256" key="1">
    <source>
        <dbReference type="ARBA" id="ARBA00004429"/>
    </source>
</evidence>
<keyword evidence="15" id="KW-1185">Reference proteome</keyword>
<feature type="transmembrane region" description="Helical" evidence="12">
    <location>
        <begin position="355"/>
        <end position="380"/>
    </location>
</feature>
<dbReference type="Gene3D" id="3.90.550.10">
    <property type="entry name" value="Spore Coat Polysaccharide Biosynthesis Protein SpsA, Chain A"/>
    <property type="match status" value="1"/>
</dbReference>
<feature type="domain" description="Glycosyltransferase 2-like" evidence="13">
    <location>
        <begin position="179"/>
        <end position="381"/>
    </location>
</feature>
<evidence type="ECO:0000256" key="8">
    <source>
        <dbReference type="ARBA" id="ARBA00022679"/>
    </source>
</evidence>
<keyword evidence="10 12" id="KW-1133">Transmembrane helix</keyword>
<evidence type="ECO:0000256" key="12">
    <source>
        <dbReference type="SAM" id="Phobius"/>
    </source>
</evidence>
<evidence type="ECO:0000256" key="6">
    <source>
        <dbReference type="ARBA" id="ARBA00022519"/>
    </source>
</evidence>
<dbReference type="Pfam" id="PF13632">
    <property type="entry name" value="Glyco_trans_2_3"/>
    <property type="match status" value="1"/>
</dbReference>
<evidence type="ECO:0000256" key="11">
    <source>
        <dbReference type="ARBA" id="ARBA00023136"/>
    </source>
</evidence>
<comment type="pathway">
    <text evidence="2">Glycan metabolism; osmoregulated periplasmic glucan (OPG) biosynthesis.</text>
</comment>
<sequence length="595" mass="64365">MLSVRRVLSLSFALVTAAAASLLAVGYFQSDGLQWLDLVRVVLLAISTAWLAWGAVLALNGLATLRGRRAYRLDEPVTATTAVLVPIYNEDPAKTFSHVAAMARSLERAGAASRFDFAILSDTNDERIAAKEEFWLVRLKEEVGDACRIFYRRRTANIGKKAGNIADFIKTSGALYDYLIILDADSLMEGETMMEMVRRMEADPKLGLLQSLPKVIRARSFFGRAIQFSASYYSPVYARGLAMLQGREGPFWGHNAIVRTRAFAGSCGLPQLSGKPPFGGHILSHDYVEAALLARNGWEVRIDPDLDGSFEEGPDNVIDYAKRDRRWCQGNLQHARILSAPGLKGWNRFVFVQGIMAYVAAPLWALFLAASIVAPAMKVIPDYFPVPGLPVFPRVEQANALALLTGVLGLLIGPKLLILIDGMLTGRNRRFGGTLRCLVSVAAEIACTSILAPVMMLFQTKAVGEVLAGLDAGWPAADREAGRVGIAEAWAASWWIVVAGLLTAGAAYRLAPDYLPWVMLIAAPQLAAPLIISLTSYAATALGRRTGLFMTAEELAPSTVMDLQQEVLARWRAGVADAGAGLARAGAPAETESSR</sequence>
<feature type="transmembrane region" description="Helical" evidence="12">
    <location>
        <begin position="514"/>
        <end position="540"/>
    </location>
</feature>
<dbReference type="SUPFAM" id="SSF53448">
    <property type="entry name" value="Nucleotide-diphospho-sugar transferases"/>
    <property type="match status" value="1"/>
</dbReference>
<keyword evidence="11 12" id="KW-0472">Membrane</keyword>
<gene>
    <name evidence="14" type="primary">mdoH</name>
    <name evidence="14" type="ORF">NYR54_04985</name>
</gene>
<dbReference type="RefSeq" id="WP_261514509.1">
    <property type="nucleotide sequence ID" value="NZ_JAODNV010000006.1"/>
</dbReference>
<name>A0A9X2X7R3_9HYPH</name>
<evidence type="ECO:0000256" key="4">
    <source>
        <dbReference type="ARBA" id="ARBA00020585"/>
    </source>
</evidence>
<reference evidence="14" key="1">
    <citation type="submission" date="2022-08" db="EMBL/GenBank/DDBJ databases">
        <title>Chelativorans sichuanense sp. nov., a paraffin oil-degrading bacterium isolated from a mixture of oil-based drill cuttings and paddy soil.</title>
        <authorList>
            <person name="Yu J."/>
            <person name="Liu H."/>
            <person name="Chen Q."/>
        </authorList>
    </citation>
    <scope>NUCLEOTIDE SEQUENCE</scope>
    <source>
        <strain evidence="14">SCAU 2101</strain>
    </source>
</reference>